<evidence type="ECO:0000256" key="1">
    <source>
        <dbReference type="ARBA" id="ARBA00004496"/>
    </source>
</evidence>
<dbReference type="Proteomes" id="UP000651977">
    <property type="component" value="Unassembled WGS sequence"/>
</dbReference>
<comment type="caution">
    <text evidence="5">The sequence shown here is derived from an EMBL/GenBank/DDBJ whole genome shotgun (WGS) entry which is preliminary data.</text>
</comment>
<keyword evidence="3" id="KW-0963">Cytoplasm</keyword>
<gene>
    <name evidence="5" type="primary">tusD</name>
    <name evidence="5" type="ORF">GCM10007414_37980</name>
</gene>
<dbReference type="InterPro" id="IPR003787">
    <property type="entry name" value="Sulphur_relay_DsrE/F-like"/>
</dbReference>
<comment type="similarity">
    <text evidence="2">Belongs to the DsrE/TusD family.</text>
</comment>
<keyword evidence="6" id="KW-1185">Reference proteome</keyword>
<dbReference type="Pfam" id="PF02635">
    <property type="entry name" value="DsrE"/>
    <property type="match status" value="1"/>
</dbReference>
<evidence type="ECO:0000313" key="6">
    <source>
        <dbReference type="Proteomes" id="UP000651977"/>
    </source>
</evidence>
<dbReference type="RefSeq" id="WP_055732950.1">
    <property type="nucleotide sequence ID" value="NZ_BMDY01000038.1"/>
</dbReference>
<sequence>MSLRYSLIVTSPLYGKQGSATALNFAKALIAEGHRLQAVFFYLDGVSNALATSFPTSDEINIHQQWLELKQQANCDLLVCSAAAYRRGILDHEQAQQLGLSANMSSQFTVSGLAEMASVMLSADRVVHL</sequence>
<dbReference type="PANTHER" id="PTHR34874">
    <property type="entry name" value="PROTEIN YCHN"/>
    <property type="match status" value="1"/>
</dbReference>
<protein>
    <submittedName>
        <fullName evidence="5">Sulfurtransferase TusD</fullName>
    </submittedName>
</protein>
<dbReference type="NCBIfam" id="NF001237">
    <property type="entry name" value="PRK00207.1"/>
    <property type="match status" value="1"/>
</dbReference>
<evidence type="ECO:0000313" key="5">
    <source>
        <dbReference type="EMBL" id="GGB20980.1"/>
    </source>
</evidence>
<accession>A0ABQ1I7W8</accession>
<evidence type="ECO:0000256" key="3">
    <source>
        <dbReference type="ARBA" id="ARBA00022490"/>
    </source>
</evidence>
<dbReference type="Gene3D" id="3.40.1260.10">
    <property type="entry name" value="DsrEFH-like"/>
    <property type="match status" value="1"/>
</dbReference>
<organism evidence="5 6">
    <name type="scientific">Agarivorans gilvus</name>
    <dbReference type="NCBI Taxonomy" id="680279"/>
    <lineage>
        <taxon>Bacteria</taxon>
        <taxon>Pseudomonadati</taxon>
        <taxon>Pseudomonadota</taxon>
        <taxon>Gammaproteobacteria</taxon>
        <taxon>Alteromonadales</taxon>
        <taxon>Alteromonadaceae</taxon>
        <taxon>Agarivorans</taxon>
    </lineage>
</organism>
<dbReference type="InterPro" id="IPR027396">
    <property type="entry name" value="DsrEFH-like"/>
</dbReference>
<dbReference type="EMBL" id="BMDY01000038">
    <property type="protein sequence ID" value="GGB20980.1"/>
    <property type="molecule type" value="Genomic_DNA"/>
</dbReference>
<dbReference type="PANTHER" id="PTHR34874:SF3">
    <property type="entry name" value="SULFURTRANSFERASE TUSD"/>
    <property type="match status" value="1"/>
</dbReference>
<keyword evidence="4" id="KW-0808">Transferase</keyword>
<dbReference type="NCBIfam" id="TIGR03012">
    <property type="entry name" value="sulf_tusD_dsrE"/>
    <property type="match status" value="1"/>
</dbReference>
<dbReference type="SUPFAM" id="SSF75169">
    <property type="entry name" value="DsrEFH-like"/>
    <property type="match status" value="1"/>
</dbReference>
<dbReference type="InterPro" id="IPR017463">
    <property type="entry name" value="Sulphur_relay_TusD/DsrE"/>
</dbReference>
<name>A0ABQ1I7W8_9ALTE</name>
<evidence type="ECO:0000256" key="4">
    <source>
        <dbReference type="ARBA" id="ARBA00022679"/>
    </source>
</evidence>
<proteinExistence type="inferred from homology"/>
<comment type="subcellular location">
    <subcellularLocation>
        <location evidence="1">Cytoplasm</location>
    </subcellularLocation>
</comment>
<reference evidence="6" key="1">
    <citation type="journal article" date="2019" name="Int. J. Syst. Evol. Microbiol.">
        <title>The Global Catalogue of Microorganisms (GCM) 10K type strain sequencing project: providing services to taxonomists for standard genome sequencing and annotation.</title>
        <authorList>
            <consortium name="The Broad Institute Genomics Platform"/>
            <consortium name="The Broad Institute Genome Sequencing Center for Infectious Disease"/>
            <person name="Wu L."/>
            <person name="Ma J."/>
        </authorList>
    </citation>
    <scope>NUCLEOTIDE SEQUENCE [LARGE SCALE GENOMIC DNA]</scope>
    <source>
        <strain evidence="6">CGMCC 1.10131</strain>
    </source>
</reference>
<evidence type="ECO:0000256" key="2">
    <source>
        <dbReference type="ARBA" id="ARBA00007067"/>
    </source>
</evidence>